<dbReference type="AlphaFoldDB" id="A0AA39HLN4"/>
<proteinExistence type="predicted"/>
<evidence type="ECO:0000256" key="1">
    <source>
        <dbReference type="SAM" id="MobiDB-lite"/>
    </source>
</evidence>
<reference evidence="3" key="1">
    <citation type="submission" date="2023-06" db="EMBL/GenBank/DDBJ databases">
        <title>Genomic analysis of the entomopathogenic nematode Steinernema hermaphroditum.</title>
        <authorList>
            <person name="Schwarz E.M."/>
            <person name="Heppert J.K."/>
            <person name="Baniya A."/>
            <person name="Schwartz H.T."/>
            <person name="Tan C.-H."/>
            <person name="Antoshechkin I."/>
            <person name="Sternberg P.W."/>
            <person name="Goodrich-Blair H."/>
            <person name="Dillman A.R."/>
        </authorList>
    </citation>
    <scope>NUCLEOTIDE SEQUENCE</scope>
    <source>
        <strain evidence="3">PS9179</strain>
        <tissue evidence="3">Whole animal</tissue>
    </source>
</reference>
<keyword evidence="2" id="KW-0732">Signal</keyword>
<evidence type="ECO:0000313" key="3">
    <source>
        <dbReference type="EMBL" id="KAK0407654.1"/>
    </source>
</evidence>
<keyword evidence="4" id="KW-1185">Reference proteome</keyword>
<protein>
    <submittedName>
        <fullName evidence="3">Uncharacterized protein</fullName>
    </submittedName>
</protein>
<name>A0AA39HLN4_9BILA</name>
<comment type="caution">
    <text evidence="3">The sequence shown here is derived from an EMBL/GenBank/DDBJ whole genome shotgun (WGS) entry which is preliminary data.</text>
</comment>
<dbReference type="EMBL" id="JAUCMV010000003">
    <property type="protein sequence ID" value="KAK0407654.1"/>
    <property type="molecule type" value="Genomic_DNA"/>
</dbReference>
<accession>A0AA39HLN4</accession>
<feature type="signal peptide" evidence="2">
    <location>
        <begin position="1"/>
        <end position="18"/>
    </location>
</feature>
<evidence type="ECO:0000256" key="2">
    <source>
        <dbReference type="SAM" id="SignalP"/>
    </source>
</evidence>
<feature type="region of interest" description="Disordered" evidence="1">
    <location>
        <begin position="41"/>
        <end position="72"/>
    </location>
</feature>
<organism evidence="3 4">
    <name type="scientific">Steinernema hermaphroditum</name>
    <dbReference type="NCBI Taxonomy" id="289476"/>
    <lineage>
        <taxon>Eukaryota</taxon>
        <taxon>Metazoa</taxon>
        <taxon>Ecdysozoa</taxon>
        <taxon>Nematoda</taxon>
        <taxon>Chromadorea</taxon>
        <taxon>Rhabditida</taxon>
        <taxon>Tylenchina</taxon>
        <taxon>Panagrolaimomorpha</taxon>
        <taxon>Strongyloidoidea</taxon>
        <taxon>Steinernematidae</taxon>
        <taxon>Steinernema</taxon>
    </lineage>
</organism>
<sequence length="232" mass="25244">MKVLCILSALSLATIAISAPVPSEEPPVELSLASNSSYTSAPANLSTSETSTSSSTSLPAEGPSTTVPPSPSTTFSPCIAHTFPIQLSKKPSPAEKMAFLREISIISFMKKNLSDFITAEIRAGNGGTIYKALNVILHGDALFTDAEIFMNHQSELGNFLLKLTEYSREVMNFIRYVVKEYATVVEYKHVGEVAESMKRIEKKASELSDEAVQNMKYYIETAECDAQVNATE</sequence>
<dbReference type="Proteomes" id="UP001175271">
    <property type="component" value="Unassembled WGS sequence"/>
</dbReference>
<feature type="chain" id="PRO_5041444703" evidence="2">
    <location>
        <begin position="19"/>
        <end position="232"/>
    </location>
</feature>
<gene>
    <name evidence="3" type="ORF">QR680_003515</name>
</gene>
<feature type="compositionally biased region" description="Low complexity" evidence="1">
    <location>
        <begin position="46"/>
        <end position="65"/>
    </location>
</feature>
<evidence type="ECO:0000313" key="4">
    <source>
        <dbReference type="Proteomes" id="UP001175271"/>
    </source>
</evidence>